<dbReference type="InterPro" id="IPR015069">
    <property type="entry name" value="2H-PEstase_DUF1868"/>
</dbReference>
<comment type="caution">
    <text evidence="3">The sequence shown here is derived from an EMBL/GenBank/DDBJ whole genome shotgun (WGS) entry which is preliminary data.</text>
</comment>
<dbReference type="Proteomes" id="UP001203852">
    <property type="component" value="Unassembled WGS sequence"/>
</dbReference>
<organism evidence="3 4">
    <name type="scientific">Exophiala viscosa</name>
    <dbReference type="NCBI Taxonomy" id="2486360"/>
    <lineage>
        <taxon>Eukaryota</taxon>
        <taxon>Fungi</taxon>
        <taxon>Dikarya</taxon>
        <taxon>Ascomycota</taxon>
        <taxon>Pezizomycotina</taxon>
        <taxon>Eurotiomycetes</taxon>
        <taxon>Chaetothyriomycetidae</taxon>
        <taxon>Chaetothyriales</taxon>
        <taxon>Herpotrichiellaceae</taxon>
        <taxon>Exophiala</taxon>
    </lineage>
</organism>
<name>A0AAN6DWL2_9EURO</name>
<evidence type="ECO:0000313" key="4">
    <source>
        <dbReference type="Proteomes" id="UP001203852"/>
    </source>
</evidence>
<protein>
    <submittedName>
        <fullName evidence="3">RNA ligase/cyclic nucleotide phosphodiesterase</fullName>
    </submittedName>
</protein>
<dbReference type="Gene3D" id="3.90.1140.10">
    <property type="entry name" value="Cyclic phosphodiesterase"/>
    <property type="match status" value="1"/>
</dbReference>
<dbReference type="EMBL" id="MU404353">
    <property type="protein sequence ID" value="KAI1613961.1"/>
    <property type="molecule type" value="Genomic_DNA"/>
</dbReference>
<evidence type="ECO:0000259" key="2">
    <source>
        <dbReference type="Pfam" id="PF08975"/>
    </source>
</evidence>
<evidence type="ECO:0000256" key="1">
    <source>
        <dbReference type="SAM" id="MobiDB-lite"/>
    </source>
</evidence>
<dbReference type="SUPFAM" id="SSF55144">
    <property type="entry name" value="LigT-like"/>
    <property type="match status" value="1"/>
</dbReference>
<gene>
    <name evidence="3" type="ORF">EDD36DRAFT_211655</name>
</gene>
<accession>A0AAN6DWL2</accession>
<feature type="region of interest" description="Disordered" evidence="1">
    <location>
        <begin position="1"/>
        <end position="39"/>
    </location>
</feature>
<keyword evidence="4" id="KW-1185">Reference proteome</keyword>
<feature type="compositionally biased region" description="Basic and acidic residues" evidence="1">
    <location>
        <begin position="15"/>
        <end position="39"/>
    </location>
</feature>
<dbReference type="GO" id="GO:0016874">
    <property type="term" value="F:ligase activity"/>
    <property type="evidence" value="ECO:0007669"/>
    <property type="project" value="UniProtKB-KW"/>
</dbReference>
<dbReference type="AlphaFoldDB" id="A0AAN6DWL2"/>
<keyword evidence="3" id="KW-0436">Ligase</keyword>
<feature type="domain" description="DUF1868" evidence="2">
    <location>
        <begin position="54"/>
        <end position="166"/>
    </location>
</feature>
<dbReference type="Pfam" id="PF08975">
    <property type="entry name" value="2H-phosphodiest"/>
    <property type="match status" value="1"/>
</dbReference>
<evidence type="ECO:0000313" key="3">
    <source>
        <dbReference type="EMBL" id="KAI1613961.1"/>
    </source>
</evidence>
<proteinExistence type="predicted"/>
<dbReference type="InterPro" id="IPR009097">
    <property type="entry name" value="Cyclic_Pdiesterase"/>
</dbReference>
<sequence length="264" mass="30418">MAVSVSTVNDVPAAPRERGIENVGRHSDQQEQRIEPVPREDFPHQRYPRWIGHKFEPDGCLLPFPGHTIICHLPQNSSLYHELLSLHDKLRRQDFASCYVLLPPSSWHMTVYEGVSDQIRKRKCWPGESALDATLESCTTLVREKLASFDLGSEPPFRMTIAGCEPLEDGIALKVVPANLDEERRLRGLRDRLSKLLLMRHPGHDTYSFHVSLAYMLRFLGQKDHEAISAYLQNHLDKLPKVFELEAPEFCIFDDLFAFQRELY</sequence>
<reference evidence="3" key="1">
    <citation type="journal article" date="2022" name="bioRxiv">
        <title>Deciphering the potential niche of two novel black yeast fungi from a biological soil crust based on their genomes, phenotypes, and melanin regulation.</title>
        <authorList>
            <consortium name="DOE Joint Genome Institute"/>
            <person name="Carr E.C."/>
            <person name="Barton Q."/>
            <person name="Grambo S."/>
            <person name="Sullivan M."/>
            <person name="Renfro C.M."/>
            <person name="Kuo A."/>
            <person name="Pangilinan J."/>
            <person name="Lipzen A."/>
            <person name="Keymanesh K."/>
            <person name="Savage E."/>
            <person name="Barry K."/>
            <person name="Grigoriev I.V."/>
            <person name="Riekhof W.R."/>
            <person name="Harris S.S."/>
        </authorList>
    </citation>
    <scope>NUCLEOTIDE SEQUENCE</scope>
    <source>
        <strain evidence="3">JF 03-4F</strain>
    </source>
</reference>